<evidence type="ECO:0000313" key="1">
    <source>
        <dbReference type="EMBL" id="KKL81825.1"/>
    </source>
</evidence>
<gene>
    <name evidence="1" type="ORF">LCGC14_1990860</name>
</gene>
<organism evidence="1">
    <name type="scientific">marine sediment metagenome</name>
    <dbReference type="NCBI Taxonomy" id="412755"/>
    <lineage>
        <taxon>unclassified sequences</taxon>
        <taxon>metagenomes</taxon>
        <taxon>ecological metagenomes</taxon>
    </lineage>
</organism>
<protein>
    <submittedName>
        <fullName evidence="1">Uncharacterized protein</fullName>
    </submittedName>
</protein>
<sequence length="66" mass="7575">MGCNHSWVYSDELLLLHPPKKKKICSKCGLKETESIGYTNMSKEKYEDVVKRFSPAKQSTHSEAKE</sequence>
<dbReference type="AlphaFoldDB" id="A0A0F9HJG9"/>
<reference evidence="1" key="1">
    <citation type="journal article" date="2015" name="Nature">
        <title>Complex archaea that bridge the gap between prokaryotes and eukaryotes.</title>
        <authorList>
            <person name="Spang A."/>
            <person name="Saw J.H."/>
            <person name="Jorgensen S.L."/>
            <person name="Zaremba-Niedzwiedzka K."/>
            <person name="Martijn J."/>
            <person name="Lind A.E."/>
            <person name="van Eijk R."/>
            <person name="Schleper C."/>
            <person name="Guy L."/>
            <person name="Ettema T.J."/>
        </authorList>
    </citation>
    <scope>NUCLEOTIDE SEQUENCE</scope>
</reference>
<proteinExistence type="predicted"/>
<name>A0A0F9HJG9_9ZZZZ</name>
<dbReference type="EMBL" id="LAZR01022454">
    <property type="protein sequence ID" value="KKL81825.1"/>
    <property type="molecule type" value="Genomic_DNA"/>
</dbReference>
<accession>A0A0F9HJG9</accession>
<comment type="caution">
    <text evidence="1">The sequence shown here is derived from an EMBL/GenBank/DDBJ whole genome shotgun (WGS) entry which is preliminary data.</text>
</comment>